<dbReference type="PANTHER" id="PTHR33120:SF47">
    <property type="entry name" value="OS05G0571400 PROTEIN"/>
    <property type="match status" value="1"/>
</dbReference>
<evidence type="ECO:0000313" key="4">
    <source>
        <dbReference type="EnsemblPlants" id="KQK03906"/>
    </source>
</evidence>
<dbReference type="EnsemblPlants" id="KQK03906">
    <property type="protein sequence ID" value="KQK03906"/>
    <property type="gene ID" value="BRADI_2g10580v3"/>
</dbReference>
<evidence type="ECO:0000313" key="3">
    <source>
        <dbReference type="EMBL" id="KQK03906.1"/>
    </source>
</evidence>
<dbReference type="OrthoDB" id="639207at2759"/>
<feature type="domain" description="PIR2-like helical" evidence="2">
    <location>
        <begin position="31"/>
        <end position="123"/>
    </location>
</feature>
<evidence type="ECO:0000259" key="2">
    <source>
        <dbReference type="Pfam" id="PF20235"/>
    </source>
</evidence>
<dbReference type="Gramene" id="KQK03906">
    <property type="protein sequence ID" value="KQK03906"/>
    <property type="gene ID" value="BRADI_2g10580v3"/>
</dbReference>
<keyword evidence="5" id="KW-1185">Reference proteome</keyword>
<gene>
    <name evidence="3" type="ORF">BRADI_2g10580v3</name>
</gene>
<sequence length="631" mass="70023">MDERLRVVRPRQPEFPGKDVREKERSQLLATIHDSYEKACEQHRLPVQEAAGFCLGLLDPASNLAVNAILINSDAEAGKAEDLERRSLNGMVVFLTTLFPCLADWVAVHYLLLAHADLLRAACLVLKDRAMETSPEHAGCMLKTALKCAALAARHPEPQLLVDAWLLLSSRLDDVIAAGADLSPVRLRGLITADDSEVDMVKPWEIAASRLDNITGVPYYHHTRSLRRALLDKIHRHYLQALAKLPRRDLRCRYHRGLLAAGSCYGPSDPVSNVILNTVWYEATFPARREQLEVDMISSNALIRAACRSLYGLVSFLCTRYGAGLSEHDAIRCLLDADADHHAAASDAERRGYRPCRSTQDAYEAAAIAAAHPDANAQAKFLGTAASPPLTLLCQDQDVLSSGDVLGLEELLSPVTPAAATKGENMNRALIRHFRYKFRTNEAKIVRKVKAALDEYVERSNEPGNAYELHVICGVNEFISGPDYDSTDSEDVEIYRYHRSHFNFLATSRSGGAPVLFFAECSNYDDQQPPLCRPVGVPPPRATLVRCLYCDDEGSKIVHPADSDFHGRDQEFEAMARAEKRFPHSNDKIISKSEYVGQRMCMLEEDSIHVDSDGASSGDDDINEILAELYM</sequence>
<protein>
    <submittedName>
        <fullName evidence="3 4">Uncharacterized protein</fullName>
    </submittedName>
</protein>
<name>I1HEI1_BRADI</name>
<accession>I1HEI1</accession>
<dbReference type="PANTHER" id="PTHR33120">
    <property type="entry name" value="EXPRESSED PROTEIN-RELATED"/>
    <property type="match status" value="1"/>
</dbReference>
<dbReference type="InParanoid" id="I1HEI1"/>
<evidence type="ECO:0000259" key="1">
    <source>
        <dbReference type="Pfam" id="PF12274"/>
    </source>
</evidence>
<dbReference type="Pfam" id="PF12274">
    <property type="entry name" value="DUF3615"/>
    <property type="match status" value="1"/>
</dbReference>
<dbReference type="AlphaFoldDB" id="I1HEI1"/>
<feature type="domain" description="PIR2-like helical" evidence="2">
    <location>
        <begin position="232"/>
        <end position="345"/>
    </location>
</feature>
<dbReference type="FunCoup" id="I1HEI1">
    <property type="interactions" value="252"/>
</dbReference>
<reference evidence="3" key="2">
    <citation type="submission" date="2017-06" db="EMBL/GenBank/DDBJ databases">
        <title>WGS assembly of Brachypodium distachyon.</title>
        <authorList>
            <consortium name="The International Brachypodium Initiative"/>
            <person name="Lucas S."/>
            <person name="Harmon-Smith M."/>
            <person name="Lail K."/>
            <person name="Tice H."/>
            <person name="Grimwood J."/>
            <person name="Bruce D."/>
            <person name="Barry K."/>
            <person name="Shu S."/>
            <person name="Lindquist E."/>
            <person name="Wang M."/>
            <person name="Pitluck S."/>
            <person name="Vogel J.P."/>
            <person name="Garvin D.F."/>
            <person name="Mockler T.C."/>
            <person name="Schmutz J."/>
            <person name="Rokhsar D."/>
            <person name="Bevan M.W."/>
        </authorList>
    </citation>
    <scope>NUCLEOTIDE SEQUENCE</scope>
    <source>
        <strain evidence="3">Bd21</strain>
    </source>
</reference>
<evidence type="ECO:0000313" key="5">
    <source>
        <dbReference type="Proteomes" id="UP000008810"/>
    </source>
</evidence>
<dbReference type="eggNOG" id="ENOG502R7EG">
    <property type="taxonomic scope" value="Eukaryota"/>
</dbReference>
<reference evidence="3 4" key="1">
    <citation type="journal article" date="2010" name="Nature">
        <title>Genome sequencing and analysis of the model grass Brachypodium distachyon.</title>
        <authorList>
            <consortium name="International Brachypodium Initiative"/>
        </authorList>
    </citation>
    <scope>NUCLEOTIDE SEQUENCE [LARGE SCALE GENOMIC DNA]</scope>
    <source>
        <strain evidence="3 4">Bd21</strain>
    </source>
</reference>
<feature type="domain" description="DUF3615" evidence="1">
    <location>
        <begin position="449"/>
        <end position="560"/>
    </location>
</feature>
<dbReference type="EMBL" id="CM000881">
    <property type="protein sequence ID" value="KQK03906.1"/>
    <property type="molecule type" value="Genomic_DNA"/>
</dbReference>
<proteinExistence type="predicted"/>
<reference evidence="4" key="3">
    <citation type="submission" date="2018-08" db="UniProtKB">
        <authorList>
            <consortium name="EnsemblPlants"/>
        </authorList>
    </citation>
    <scope>IDENTIFICATION</scope>
    <source>
        <strain evidence="4">cv. Bd21</strain>
    </source>
</reference>
<organism evidence="4">
    <name type="scientific">Brachypodium distachyon</name>
    <name type="common">Purple false brome</name>
    <name type="synonym">Trachynia distachya</name>
    <dbReference type="NCBI Taxonomy" id="15368"/>
    <lineage>
        <taxon>Eukaryota</taxon>
        <taxon>Viridiplantae</taxon>
        <taxon>Streptophyta</taxon>
        <taxon>Embryophyta</taxon>
        <taxon>Tracheophyta</taxon>
        <taxon>Spermatophyta</taxon>
        <taxon>Magnoliopsida</taxon>
        <taxon>Liliopsida</taxon>
        <taxon>Poales</taxon>
        <taxon>Poaceae</taxon>
        <taxon>BOP clade</taxon>
        <taxon>Pooideae</taxon>
        <taxon>Stipodae</taxon>
        <taxon>Brachypodieae</taxon>
        <taxon>Brachypodium</taxon>
    </lineage>
</organism>
<dbReference type="InterPro" id="IPR046527">
    <property type="entry name" value="PIR2-like_helical"/>
</dbReference>
<dbReference type="HOGENOM" id="CLU_011465_1_1_1"/>
<dbReference type="InterPro" id="IPR022059">
    <property type="entry name" value="DUF3615"/>
</dbReference>
<dbReference type="Pfam" id="PF20235">
    <property type="entry name" value="PIR2-like_helical"/>
    <property type="match status" value="2"/>
</dbReference>
<dbReference type="Proteomes" id="UP000008810">
    <property type="component" value="Chromosome 2"/>
</dbReference>